<feature type="transmembrane region" description="Helical" evidence="2">
    <location>
        <begin position="243"/>
        <end position="261"/>
    </location>
</feature>
<feature type="repeat" description="TPR" evidence="1">
    <location>
        <begin position="458"/>
        <end position="491"/>
    </location>
</feature>
<accession>A0A0G1Y1A5</accession>
<feature type="transmembrane region" description="Helical" evidence="2">
    <location>
        <begin position="68"/>
        <end position="85"/>
    </location>
</feature>
<dbReference type="EMBL" id="LCRR01000015">
    <property type="protein sequence ID" value="KKW37208.1"/>
    <property type="molecule type" value="Genomic_DNA"/>
</dbReference>
<dbReference type="AlphaFoldDB" id="A0A0G1Y1A5"/>
<dbReference type="Pfam" id="PF13181">
    <property type="entry name" value="TPR_8"/>
    <property type="match status" value="2"/>
</dbReference>
<feature type="transmembrane region" description="Helical" evidence="2">
    <location>
        <begin position="217"/>
        <end position="236"/>
    </location>
</feature>
<feature type="transmembrane region" description="Helical" evidence="2">
    <location>
        <begin position="335"/>
        <end position="363"/>
    </location>
</feature>
<dbReference type="SMART" id="SM00028">
    <property type="entry name" value="TPR"/>
    <property type="match status" value="4"/>
</dbReference>
<feature type="repeat" description="TPR" evidence="1">
    <location>
        <begin position="698"/>
        <end position="731"/>
    </location>
</feature>
<dbReference type="STRING" id="1618607.UY86_C0015G0002"/>
<feature type="transmembrane region" description="Helical" evidence="2">
    <location>
        <begin position="375"/>
        <end position="395"/>
    </location>
</feature>
<evidence type="ECO:0000256" key="1">
    <source>
        <dbReference type="PROSITE-ProRule" id="PRU00339"/>
    </source>
</evidence>
<keyword evidence="1" id="KW-0802">TPR repeat</keyword>
<feature type="transmembrane region" description="Helical" evidence="2">
    <location>
        <begin position="196"/>
        <end position="211"/>
    </location>
</feature>
<feature type="transmembrane region" description="Helical" evidence="2">
    <location>
        <begin position="127"/>
        <end position="150"/>
    </location>
</feature>
<evidence type="ECO:0000313" key="3">
    <source>
        <dbReference type="EMBL" id="KKW37208.1"/>
    </source>
</evidence>
<dbReference type="Proteomes" id="UP000033852">
    <property type="component" value="Unassembled WGS sequence"/>
</dbReference>
<reference evidence="3 4" key="1">
    <citation type="journal article" date="2015" name="Nature">
        <title>rRNA introns, odd ribosomes, and small enigmatic genomes across a large radiation of phyla.</title>
        <authorList>
            <person name="Brown C.T."/>
            <person name="Hug L.A."/>
            <person name="Thomas B.C."/>
            <person name="Sharon I."/>
            <person name="Castelle C.J."/>
            <person name="Singh A."/>
            <person name="Wilkins M.J."/>
            <person name="Williams K.H."/>
            <person name="Banfield J.F."/>
        </authorList>
    </citation>
    <scope>NUCLEOTIDE SEQUENCE [LARGE SCALE GENOMIC DNA]</scope>
</reference>
<dbReference type="SUPFAM" id="SSF48452">
    <property type="entry name" value="TPR-like"/>
    <property type="match status" value="2"/>
</dbReference>
<feature type="transmembrane region" description="Helical" evidence="2">
    <location>
        <begin position="36"/>
        <end position="56"/>
    </location>
</feature>
<feature type="transmembrane region" description="Helical" evidence="2">
    <location>
        <begin position="170"/>
        <end position="189"/>
    </location>
</feature>
<keyword evidence="2" id="KW-0472">Membrane</keyword>
<organism evidence="3 4">
    <name type="scientific">Candidatus Adlerbacteria bacterium GW2011_GWB1_54_7</name>
    <dbReference type="NCBI Taxonomy" id="1618607"/>
    <lineage>
        <taxon>Bacteria</taxon>
        <taxon>Candidatus Adleribacteriota</taxon>
    </lineage>
</organism>
<protein>
    <submittedName>
        <fullName evidence="3">Uncharacterized protein</fullName>
    </submittedName>
</protein>
<dbReference type="PROSITE" id="PS50005">
    <property type="entry name" value="TPR"/>
    <property type="match status" value="3"/>
</dbReference>
<keyword evidence="2" id="KW-1133">Transmembrane helix</keyword>
<dbReference type="PATRIC" id="fig|1618607.3.peg.661"/>
<name>A0A0G1Y1A5_9BACT</name>
<dbReference type="Gene3D" id="1.25.40.10">
    <property type="entry name" value="Tetratricopeptide repeat domain"/>
    <property type="match status" value="2"/>
</dbReference>
<proteinExistence type="predicted"/>
<feature type="transmembrane region" description="Helical" evidence="2">
    <location>
        <begin position="429"/>
        <end position="451"/>
    </location>
</feature>
<dbReference type="PANTHER" id="PTHR12558">
    <property type="entry name" value="CELL DIVISION CYCLE 16,23,27"/>
    <property type="match status" value="1"/>
</dbReference>
<sequence>MFHRISRLSLYVLGALIPLWFLPITQNSLDFQKQALLAVLVFAGVVTWMAALLQAGKATIRLAWQAPLLLAFLAAGLLSVLFSLWPAGSFWGFPLDITNGFLTQALFICFAFLVMNAFSETKQLFKLLLVTLFSVFAASLFAGAQIFKLLSFLPFPFASTQLFNTLGSPNGIAMIAAALLPLALALWFVSRFFLRLLLWIVVGVFFATLVFVKFSSAWIVCITGLLVLLALGMWNMKKRKESGWIFLPVGFLVLSLFFLLVRMQIPGIPQLPAEVSPSWQGELGILSQTLKEHALFGSGPGTFVFDYSKFHSPALNQTTFWGTRFSAGAAQVLDIAVTLGALGILVFIALLVTTLFASFRALFGSNPESGQNGSWLVGLGMTASFASLVVSFMLYPANFTLWFLFWMLLGGLGMFASKDMKVSLAPPSLLSVASSFVFLLVLVFGLGLLFVGGQRYAAELYYMGSARLAQQGDVEGAIEKLQTALRLNPGMDLYWRDIAQLFLARIGRINQDDSLSGEQKQQQTQVAVNNAVSAVRNATTVAPANVANWNVQGSVSQNLLAVAGAKELAVQAYEQAAKLEPASPFAWGELGRVYVLFANQQGIPATLKDESLQKAFENLDRAIQLKSDYAPAHFLKAAAYELQGKSAEAASQLEALKVASPKDVGLAFQLGMVYWQKEDVARAQREFLSAKQLNPNYSNALYMLGLTYDKQGNKSAALREFRQVSSLNPENEGVKSIIKNLEEGKPALEGIVSSEPPIQQTPSEINR</sequence>
<keyword evidence="2" id="KW-0812">Transmembrane</keyword>
<dbReference type="InterPro" id="IPR011990">
    <property type="entry name" value="TPR-like_helical_dom_sf"/>
</dbReference>
<feature type="transmembrane region" description="Helical" evidence="2">
    <location>
        <begin position="7"/>
        <end position="24"/>
    </location>
</feature>
<comment type="caution">
    <text evidence="3">The sequence shown here is derived from an EMBL/GenBank/DDBJ whole genome shotgun (WGS) entry which is preliminary data.</text>
</comment>
<evidence type="ECO:0000256" key="2">
    <source>
        <dbReference type="SAM" id="Phobius"/>
    </source>
</evidence>
<feature type="repeat" description="TPR" evidence="1">
    <location>
        <begin position="664"/>
        <end position="697"/>
    </location>
</feature>
<dbReference type="PANTHER" id="PTHR12558:SF13">
    <property type="entry name" value="CELL DIVISION CYCLE PROTEIN 27 HOMOLOG"/>
    <property type="match status" value="1"/>
</dbReference>
<evidence type="ECO:0000313" key="4">
    <source>
        <dbReference type="Proteomes" id="UP000033852"/>
    </source>
</evidence>
<feature type="transmembrane region" description="Helical" evidence="2">
    <location>
        <begin position="401"/>
        <end position="417"/>
    </location>
</feature>
<gene>
    <name evidence="3" type="ORF">UY86_C0015G0002</name>
</gene>
<dbReference type="InterPro" id="IPR019734">
    <property type="entry name" value="TPR_rpt"/>
</dbReference>
<feature type="transmembrane region" description="Helical" evidence="2">
    <location>
        <begin position="97"/>
        <end position="115"/>
    </location>
</feature>